<keyword evidence="11" id="KW-1185">Reference proteome</keyword>
<keyword evidence="6 7" id="KW-0472">Membrane</keyword>
<accession>A0A081L8F5</accession>
<sequence length="236" mass="27070">MPDHIEVILRTLFAFAILFGGARLLGKQTIAQMNIFDFIAAISLGSIAANLAFNTTLPLHHTTISFVALVMIIYVISLLALRSRKVRGFMAGKPTLVIQNGKILEENMKGMRYTLDYLNQQLREKDVFDISEVEFAMIETDGHMSVKRYPSFENVTRKDLNLLMKAERYMPIELIMDGKLILKNIHENQLTEQWVHEELQKRQLSLKDIVYAVRASNGSLYIDTYNDHIHSPIDQE</sequence>
<dbReference type="Gene3D" id="3.30.240.20">
    <property type="entry name" value="bsu07140 like domains"/>
    <property type="match status" value="2"/>
</dbReference>
<name>A0A081L8F5_9BACI</name>
<keyword evidence="5 7" id="KW-1133">Transmembrane helix</keyword>
<dbReference type="Pfam" id="PF20730">
    <property type="entry name" value="YetF_N"/>
    <property type="match status" value="1"/>
</dbReference>
<dbReference type="Proteomes" id="UP000028091">
    <property type="component" value="Unassembled WGS sequence"/>
</dbReference>
<dbReference type="InterPro" id="IPR023090">
    <property type="entry name" value="UPF0702_alpha/beta_dom_sf"/>
</dbReference>
<feature type="domain" description="YetF-like N-terminal transmembrane" evidence="9">
    <location>
        <begin position="5"/>
        <end position="78"/>
    </location>
</feature>
<dbReference type="eggNOG" id="COG2323">
    <property type="taxonomic scope" value="Bacteria"/>
</dbReference>
<evidence type="ECO:0000256" key="7">
    <source>
        <dbReference type="SAM" id="Phobius"/>
    </source>
</evidence>
<evidence type="ECO:0000256" key="1">
    <source>
        <dbReference type="ARBA" id="ARBA00004651"/>
    </source>
</evidence>
<dbReference type="AlphaFoldDB" id="A0A081L8F5"/>
<dbReference type="RefSeq" id="WP_034323781.1">
    <property type="nucleotide sequence ID" value="NZ_JOTP01000021.1"/>
</dbReference>
<dbReference type="PANTHER" id="PTHR34582">
    <property type="entry name" value="UPF0702 TRANSMEMBRANE PROTEIN YCAP"/>
    <property type="match status" value="1"/>
</dbReference>
<dbReference type="GO" id="GO:0005886">
    <property type="term" value="C:plasma membrane"/>
    <property type="evidence" value="ECO:0007669"/>
    <property type="project" value="UniProtKB-SubCell"/>
</dbReference>
<dbReference type="EMBL" id="JOTP01000021">
    <property type="protein sequence ID" value="KEP25531.1"/>
    <property type="molecule type" value="Genomic_DNA"/>
</dbReference>
<feature type="transmembrane region" description="Helical" evidence="7">
    <location>
        <begin position="35"/>
        <end position="53"/>
    </location>
</feature>
<comment type="subcellular location">
    <subcellularLocation>
        <location evidence="1">Cell membrane</location>
        <topology evidence="1">Multi-pass membrane protein</topology>
    </subcellularLocation>
</comment>
<gene>
    <name evidence="10" type="ORF">BA70_08510</name>
</gene>
<comment type="similarity">
    <text evidence="2">Belongs to the UPF0702 family.</text>
</comment>
<evidence type="ECO:0000256" key="4">
    <source>
        <dbReference type="ARBA" id="ARBA00022692"/>
    </source>
</evidence>
<dbReference type="OrthoDB" id="9778331at2"/>
<keyword evidence="3" id="KW-1003">Cell membrane</keyword>
<evidence type="ECO:0000256" key="5">
    <source>
        <dbReference type="ARBA" id="ARBA00022989"/>
    </source>
</evidence>
<comment type="caution">
    <text evidence="10">The sequence shown here is derived from an EMBL/GenBank/DDBJ whole genome shotgun (WGS) entry which is preliminary data.</text>
</comment>
<evidence type="ECO:0000313" key="11">
    <source>
        <dbReference type="Proteomes" id="UP000028091"/>
    </source>
</evidence>
<evidence type="ECO:0000256" key="6">
    <source>
        <dbReference type="ARBA" id="ARBA00023136"/>
    </source>
</evidence>
<proteinExistence type="inferred from homology"/>
<evidence type="ECO:0000259" key="8">
    <source>
        <dbReference type="Pfam" id="PF04239"/>
    </source>
</evidence>
<dbReference type="InterPro" id="IPR007353">
    <property type="entry name" value="DUF421"/>
</dbReference>
<dbReference type="Pfam" id="PF04239">
    <property type="entry name" value="DUF421"/>
    <property type="match status" value="1"/>
</dbReference>
<protein>
    <submittedName>
        <fullName evidence="10">Membrane protein</fullName>
    </submittedName>
</protein>
<evidence type="ECO:0000259" key="9">
    <source>
        <dbReference type="Pfam" id="PF20730"/>
    </source>
</evidence>
<evidence type="ECO:0000313" key="10">
    <source>
        <dbReference type="EMBL" id="KEP25531.1"/>
    </source>
</evidence>
<dbReference type="PANTHER" id="PTHR34582:SF7">
    <property type="entry name" value="UPF0702 TRANSMEMBRANE PROTEIN YDFS"/>
    <property type="match status" value="1"/>
</dbReference>
<dbReference type="InterPro" id="IPR048454">
    <property type="entry name" value="YetF_N"/>
</dbReference>
<reference evidence="10 11" key="1">
    <citation type="submission" date="2012-09" db="EMBL/GenBank/DDBJ databases">
        <title>Genome Sequence of Bacillus sp. DW5-4.</title>
        <authorList>
            <person name="Lai Q."/>
            <person name="Liu Y."/>
            <person name="Shao Z."/>
        </authorList>
    </citation>
    <scope>NUCLEOTIDE SEQUENCE [LARGE SCALE GENOMIC DNA]</scope>
    <source>
        <strain evidence="10 11">DW5-4</strain>
    </source>
</reference>
<organism evidence="10 11">
    <name type="scientific">Bacillus zhangzhouensis</name>
    <dbReference type="NCBI Taxonomy" id="1178540"/>
    <lineage>
        <taxon>Bacteria</taxon>
        <taxon>Bacillati</taxon>
        <taxon>Bacillota</taxon>
        <taxon>Bacilli</taxon>
        <taxon>Bacillales</taxon>
        <taxon>Bacillaceae</taxon>
        <taxon>Bacillus</taxon>
    </lineage>
</organism>
<evidence type="ECO:0000256" key="2">
    <source>
        <dbReference type="ARBA" id="ARBA00006448"/>
    </source>
</evidence>
<feature type="domain" description="YetF C-terminal" evidence="8">
    <location>
        <begin position="82"/>
        <end position="212"/>
    </location>
</feature>
<keyword evidence="4 7" id="KW-0812">Transmembrane</keyword>
<feature type="transmembrane region" description="Helical" evidence="7">
    <location>
        <begin position="59"/>
        <end position="81"/>
    </location>
</feature>
<feature type="transmembrane region" description="Helical" evidence="7">
    <location>
        <begin position="7"/>
        <end position="26"/>
    </location>
</feature>
<evidence type="ECO:0000256" key="3">
    <source>
        <dbReference type="ARBA" id="ARBA00022475"/>
    </source>
</evidence>